<protein>
    <recommendedName>
        <fullName evidence="1">site-specific DNA-methyltransferase (adenine-specific)</fullName>
        <ecNumber evidence="1">2.1.1.72</ecNumber>
    </recommendedName>
</protein>
<dbReference type="InterPro" id="IPR029063">
    <property type="entry name" value="SAM-dependent_MTases_sf"/>
</dbReference>
<dbReference type="PRINTS" id="PR00507">
    <property type="entry name" value="N12N6MTFRASE"/>
</dbReference>
<keyword evidence="3" id="KW-0808">Transferase</keyword>
<evidence type="ECO:0000256" key="1">
    <source>
        <dbReference type="ARBA" id="ARBA00011900"/>
    </source>
</evidence>
<evidence type="ECO:0000313" key="9">
    <source>
        <dbReference type="EMBL" id="HIZ42194.1"/>
    </source>
</evidence>
<dbReference type="GO" id="GO:0032259">
    <property type="term" value="P:methylation"/>
    <property type="evidence" value="ECO:0007669"/>
    <property type="project" value="UniProtKB-KW"/>
</dbReference>
<dbReference type="AlphaFoldDB" id="A0A9D2EQX5"/>
<keyword evidence="4" id="KW-0949">S-adenosyl-L-methionine</keyword>
<sequence>MTQSNAKIAEVGKNAREKESLIWNIANSLYGAFKPHEYGLVILPMAIIKRFHDCLLPTLDAVWEQDEKLKTMPAELKAGFLKRASGYEFYNTSHYTFANLQSDPENIADNFRDYLNGFSENVQDILSRMNFDAAVSRMVEAGALYQVIVDFGSDKADMSPDKVSTVDMGYIFENLVQRFSESYDEEAGAHFTSRDIIYLMCDLLTTGETLTPEEQRNGIRRTVYDMAMGTSQMLTCMEERLKMLDENADVSTFGQEINPFTYGIAKADMLIHGGDPDNMQFGDTLSDDKFPGYQFDFVISNPPFGIDWKREAPAVEAENKRGDAGRFGPGLPSKSDGQMLFLLNGVKKLKDTGRMAIIQNGSSLFTGDAGSGQSKIRQYLIENDWLDAIVQLPNNSFYNTGIATYVWIITKNKPQEHIGKVQLIDASGCYEPRRKPIGNKRADITDACRELIVRAYGEYRSETYTVQTPEGQRLICKSKVLDSVTFGYNKVVVESPLYNSDGSKVLKRGKPVADTAKRDTENIPLEKDIDEYMREEVLPYNPDAWVDSGKTKVGYEIPFTRVFYEYKPIEPADDIARRIVAREHSLTQKLRDLFEEDE</sequence>
<proteinExistence type="predicted"/>
<dbReference type="InterPro" id="IPR051537">
    <property type="entry name" value="DNA_Adenine_Mtase"/>
</dbReference>
<dbReference type="InterPro" id="IPR003356">
    <property type="entry name" value="DNA_methylase_A-5"/>
</dbReference>
<dbReference type="GO" id="GO:0009307">
    <property type="term" value="P:DNA restriction-modification system"/>
    <property type="evidence" value="ECO:0007669"/>
    <property type="project" value="UniProtKB-KW"/>
</dbReference>
<dbReference type="PANTHER" id="PTHR42933">
    <property type="entry name" value="SLR6095 PROTEIN"/>
    <property type="match status" value="1"/>
</dbReference>
<comment type="catalytic activity">
    <reaction evidence="6">
        <text>a 2'-deoxyadenosine in DNA + S-adenosyl-L-methionine = an N(6)-methyl-2'-deoxyadenosine in DNA + S-adenosyl-L-homocysteine + H(+)</text>
        <dbReference type="Rhea" id="RHEA:15197"/>
        <dbReference type="Rhea" id="RHEA-COMP:12418"/>
        <dbReference type="Rhea" id="RHEA-COMP:12419"/>
        <dbReference type="ChEBI" id="CHEBI:15378"/>
        <dbReference type="ChEBI" id="CHEBI:57856"/>
        <dbReference type="ChEBI" id="CHEBI:59789"/>
        <dbReference type="ChEBI" id="CHEBI:90615"/>
        <dbReference type="ChEBI" id="CHEBI:90616"/>
        <dbReference type="EC" id="2.1.1.72"/>
    </reaction>
</comment>
<dbReference type="InterPro" id="IPR002052">
    <property type="entry name" value="DNA_methylase_N6_adenine_CS"/>
</dbReference>
<evidence type="ECO:0000256" key="2">
    <source>
        <dbReference type="ARBA" id="ARBA00022603"/>
    </source>
</evidence>
<dbReference type="Pfam" id="PF12161">
    <property type="entry name" value="HsdM_N"/>
    <property type="match status" value="1"/>
</dbReference>
<accession>A0A9D2EQX5</accession>
<evidence type="ECO:0000256" key="6">
    <source>
        <dbReference type="ARBA" id="ARBA00047942"/>
    </source>
</evidence>
<evidence type="ECO:0000256" key="4">
    <source>
        <dbReference type="ARBA" id="ARBA00022691"/>
    </source>
</evidence>
<dbReference type="Proteomes" id="UP000824048">
    <property type="component" value="Unassembled WGS sequence"/>
</dbReference>
<keyword evidence="2" id="KW-0489">Methyltransferase</keyword>
<dbReference type="GO" id="GO:0009007">
    <property type="term" value="F:site-specific DNA-methyltransferase (adenine-specific) activity"/>
    <property type="evidence" value="ECO:0007669"/>
    <property type="project" value="UniProtKB-EC"/>
</dbReference>
<reference evidence="9" key="2">
    <citation type="submission" date="2021-04" db="EMBL/GenBank/DDBJ databases">
        <authorList>
            <person name="Gilroy R."/>
        </authorList>
    </citation>
    <scope>NUCLEOTIDE SEQUENCE</scope>
    <source>
        <strain evidence="9">ChiSxjej1B13-11774</strain>
    </source>
</reference>
<comment type="caution">
    <text evidence="9">The sequence shown here is derived from an EMBL/GenBank/DDBJ whole genome shotgun (WGS) entry which is preliminary data.</text>
</comment>
<name>A0A9D2EQX5_9FIRM</name>
<evidence type="ECO:0000256" key="5">
    <source>
        <dbReference type="ARBA" id="ARBA00022747"/>
    </source>
</evidence>
<dbReference type="EMBL" id="DXBP01000044">
    <property type="protein sequence ID" value="HIZ42194.1"/>
    <property type="molecule type" value="Genomic_DNA"/>
</dbReference>
<evidence type="ECO:0000259" key="7">
    <source>
        <dbReference type="Pfam" id="PF02384"/>
    </source>
</evidence>
<organism evidence="9 10">
    <name type="scientific">Candidatus Gemmiger excrementigallinarum</name>
    <dbReference type="NCBI Taxonomy" id="2838609"/>
    <lineage>
        <taxon>Bacteria</taxon>
        <taxon>Bacillati</taxon>
        <taxon>Bacillota</taxon>
        <taxon>Clostridia</taxon>
        <taxon>Eubacteriales</taxon>
        <taxon>Gemmiger</taxon>
    </lineage>
</organism>
<feature type="domain" description="DNA methylase adenine-specific" evidence="7">
    <location>
        <begin position="167"/>
        <end position="462"/>
    </location>
</feature>
<dbReference type="InterPro" id="IPR022749">
    <property type="entry name" value="D12N6_MeTrfase_N"/>
</dbReference>
<feature type="domain" description="N6 adenine-specific DNA methyltransferase N-terminal" evidence="8">
    <location>
        <begin position="19"/>
        <end position="151"/>
    </location>
</feature>
<dbReference type="Gene3D" id="3.40.50.150">
    <property type="entry name" value="Vaccinia Virus protein VP39"/>
    <property type="match status" value="1"/>
</dbReference>
<evidence type="ECO:0000256" key="3">
    <source>
        <dbReference type="ARBA" id="ARBA00022679"/>
    </source>
</evidence>
<dbReference type="SUPFAM" id="SSF53335">
    <property type="entry name" value="S-adenosyl-L-methionine-dependent methyltransferases"/>
    <property type="match status" value="1"/>
</dbReference>
<evidence type="ECO:0000259" key="8">
    <source>
        <dbReference type="Pfam" id="PF12161"/>
    </source>
</evidence>
<dbReference type="GO" id="GO:0008170">
    <property type="term" value="F:N-methyltransferase activity"/>
    <property type="evidence" value="ECO:0007669"/>
    <property type="project" value="InterPro"/>
</dbReference>
<dbReference type="PROSITE" id="PS00092">
    <property type="entry name" value="N6_MTASE"/>
    <property type="match status" value="1"/>
</dbReference>
<gene>
    <name evidence="9" type="ORF">H9811_06505</name>
</gene>
<dbReference type="PANTHER" id="PTHR42933:SF3">
    <property type="entry name" value="TYPE I RESTRICTION ENZYME MJAVIII METHYLASE SUBUNIT"/>
    <property type="match status" value="1"/>
</dbReference>
<dbReference type="GO" id="GO:0003677">
    <property type="term" value="F:DNA binding"/>
    <property type="evidence" value="ECO:0007669"/>
    <property type="project" value="InterPro"/>
</dbReference>
<reference evidence="9" key="1">
    <citation type="journal article" date="2021" name="PeerJ">
        <title>Extensive microbial diversity within the chicken gut microbiome revealed by metagenomics and culture.</title>
        <authorList>
            <person name="Gilroy R."/>
            <person name="Ravi A."/>
            <person name="Getino M."/>
            <person name="Pursley I."/>
            <person name="Horton D.L."/>
            <person name="Alikhan N.F."/>
            <person name="Baker D."/>
            <person name="Gharbi K."/>
            <person name="Hall N."/>
            <person name="Watson M."/>
            <person name="Adriaenssens E.M."/>
            <person name="Foster-Nyarko E."/>
            <person name="Jarju S."/>
            <person name="Secka A."/>
            <person name="Antonio M."/>
            <person name="Oren A."/>
            <person name="Chaudhuri R.R."/>
            <person name="La Ragione R."/>
            <person name="Hildebrand F."/>
            <person name="Pallen M.J."/>
        </authorList>
    </citation>
    <scope>NUCLEOTIDE SEQUENCE</scope>
    <source>
        <strain evidence="9">ChiSxjej1B13-11774</strain>
    </source>
</reference>
<dbReference type="EC" id="2.1.1.72" evidence="1"/>
<evidence type="ECO:0000313" key="10">
    <source>
        <dbReference type="Proteomes" id="UP000824048"/>
    </source>
</evidence>
<dbReference type="Pfam" id="PF02384">
    <property type="entry name" value="N6_Mtase"/>
    <property type="match status" value="1"/>
</dbReference>
<keyword evidence="5" id="KW-0680">Restriction system</keyword>